<dbReference type="PRINTS" id="PR00039">
    <property type="entry name" value="HTHLYSR"/>
</dbReference>
<dbReference type="RefSeq" id="WP_043918819.1">
    <property type="nucleotide sequence ID" value="NZ_FZPF01000006.1"/>
</dbReference>
<name>A0A0D1CNC4_9RHOB</name>
<gene>
    <name evidence="6" type="primary">hcaR_3</name>
    <name evidence="6" type="ORF">jaqu_19990</name>
</gene>
<dbReference type="InterPro" id="IPR005119">
    <property type="entry name" value="LysR_subst-bd"/>
</dbReference>
<dbReference type="Gene3D" id="1.10.10.10">
    <property type="entry name" value="Winged helix-like DNA-binding domain superfamily/Winged helix DNA-binding domain"/>
    <property type="match status" value="1"/>
</dbReference>
<dbReference type="PATRIC" id="fig|935700.4.peg.2066"/>
<dbReference type="Pfam" id="PF03466">
    <property type="entry name" value="LysR_substrate"/>
    <property type="match status" value="1"/>
</dbReference>
<evidence type="ECO:0000256" key="2">
    <source>
        <dbReference type="ARBA" id="ARBA00023015"/>
    </source>
</evidence>
<evidence type="ECO:0000259" key="5">
    <source>
        <dbReference type="PROSITE" id="PS50931"/>
    </source>
</evidence>
<dbReference type="GO" id="GO:0003677">
    <property type="term" value="F:DNA binding"/>
    <property type="evidence" value="ECO:0007669"/>
    <property type="project" value="UniProtKB-KW"/>
</dbReference>
<dbReference type="SUPFAM" id="SSF53850">
    <property type="entry name" value="Periplasmic binding protein-like II"/>
    <property type="match status" value="1"/>
</dbReference>
<comment type="caution">
    <text evidence="6">The sequence shown here is derived from an EMBL/GenBank/DDBJ whole genome shotgun (WGS) entry which is preliminary data.</text>
</comment>
<reference evidence="6 7" key="1">
    <citation type="submission" date="2015-02" db="EMBL/GenBank/DDBJ databases">
        <title>Genome Sequence of Jannaschia aquimarina DSM28248, a member of the Roseobacter clade.</title>
        <authorList>
            <person name="Voget S."/>
            <person name="Daniel R."/>
        </authorList>
    </citation>
    <scope>NUCLEOTIDE SEQUENCE [LARGE SCALE GENOMIC DNA]</scope>
    <source>
        <strain evidence="6 7">GSW-M26</strain>
    </source>
</reference>
<dbReference type="PROSITE" id="PS50931">
    <property type="entry name" value="HTH_LYSR"/>
    <property type="match status" value="1"/>
</dbReference>
<dbReference type="STRING" id="935700.jaqu_19990"/>
<dbReference type="Pfam" id="PF00126">
    <property type="entry name" value="HTH_1"/>
    <property type="match status" value="1"/>
</dbReference>
<dbReference type="InterPro" id="IPR036388">
    <property type="entry name" value="WH-like_DNA-bd_sf"/>
</dbReference>
<dbReference type="Gene3D" id="3.40.190.10">
    <property type="entry name" value="Periplasmic binding protein-like II"/>
    <property type="match status" value="2"/>
</dbReference>
<dbReference type="AlphaFoldDB" id="A0A0D1CNC4"/>
<dbReference type="PANTHER" id="PTHR30346:SF0">
    <property type="entry name" value="HCA OPERON TRANSCRIPTIONAL ACTIVATOR HCAR"/>
    <property type="match status" value="1"/>
</dbReference>
<keyword evidence="7" id="KW-1185">Reference proteome</keyword>
<dbReference type="CDD" id="cd08414">
    <property type="entry name" value="PBP2_LTTR_aromatics_like"/>
    <property type="match status" value="1"/>
</dbReference>
<comment type="similarity">
    <text evidence="1">Belongs to the LysR transcriptional regulatory family.</text>
</comment>
<dbReference type="SUPFAM" id="SSF46785">
    <property type="entry name" value="Winged helix' DNA-binding domain"/>
    <property type="match status" value="1"/>
</dbReference>
<evidence type="ECO:0000313" key="6">
    <source>
        <dbReference type="EMBL" id="KIT16247.1"/>
    </source>
</evidence>
<protein>
    <submittedName>
        <fullName evidence="6">HcaR_3 protein</fullName>
    </submittedName>
</protein>
<dbReference type="GO" id="GO:0003700">
    <property type="term" value="F:DNA-binding transcription factor activity"/>
    <property type="evidence" value="ECO:0007669"/>
    <property type="project" value="InterPro"/>
</dbReference>
<keyword evidence="4" id="KW-0804">Transcription</keyword>
<dbReference type="EMBL" id="JYFE01000037">
    <property type="protein sequence ID" value="KIT16247.1"/>
    <property type="molecule type" value="Genomic_DNA"/>
</dbReference>
<keyword evidence="2" id="KW-0805">Transcription regulation</keyword>
<dbReference type="InterPro" id="IPR036390">
    <property type="entry name" value="WH_DNA-bd_sf"/>
</dbReference>
<dbReference type="InterPro" id="IPR000847">
    <property type="entry name" value="LysR_HTH_N"/>
</dbReference>
<proteinExistence type="inferred from homology"/>
<dbReference type="OrthoDB" id="7216893at2"/>
<dbReference type="Proteomes" id="UP000032232">
    <property type="component" value="Unassembled WGS sequence"/>
</dbReference>
<dbReference type="GO" id="GO:0032993">
    <property type="term" value="C:protein-DNA complex"/>
    <property type="evidence" value="ECO:0007669"/>
    <property type="project" value="TreeGrafter"/>
</dbReference>
<dbReference type="FunFam" id="1.10.10.10:FF:000001">
    <property type="entry name" value="LysR family transcriptional regulator"/>
    <property type="match status" value="1"/>
</dbReference>
<evidence type="ECO:0000256" key="3">
    <source>
        <dbReference type="ARBA" id="ARBA00023125"/>
    </source>
</evidence>
<evidence type="ECO:0000256" key="4">
    <source>
        <dbReference type="ARBA" id="ARBA00023163"/>
    </source>
</evidence>
<evidence type="ECO:0000313" key="7">
    <source>
        <dbReference type="Proteomes" id="UP000032232"/>
    </source>
</evidence>
<evidence type="ECO:0000256" key="1">
    <source>
        <dbReference type="ARBA" id="ARBA00009437"/>
    </source>
</evidence>
<dbReference type="PANTHER" id="PTHR30346">
    <property type="entry name" value="TRANSCRIPTIONAL DUAL REGULATOR HCAR-RELATED"/>
    <property type="match status" value="1"/>
</dbReference>
<sequence length="298" mass="32500">MDLRQIRCFIAVAEELHFRRAAERVGLAQTALSAQVRRLEEEMGVALLFRTTRHVSLTQAGAVFLTEARNLLDRLDAAIAETRAVAERGLDRLRIGGIDAALAWFLPPVFEAFRSRHPGIRLTLTEVSASAQQVEALERHHIDLAFFRPPTATPGIAWETLFEEGVAIALPAGDDAADAHSLSAEALTGRSLIGYPRHARPYLADMVARCIEGLDAPPNVEMEVLDKSTLMRLVAQGTGVGLVPDWCARVGAEGVRFVPLENGPRLAFGVAWRERDAGRETLDDFLALSRSEAAHVAG</sequence>
<keyword evidence="3" id="KW-0238">DNA-binding</keyword>
<feature type="domain" description="HTH lysR-type" evidence="5">
    <location>
        <begin position="1"/>
        <end position="58"/>
    </location>
</feature>
<accession>A0A0D1CNC4</accession>
<organism evidence="6 7">
    <name type="scientific">Jannaschia aquimarina</name>
    <dbReference type="NCBI Taxonomy" id="935700"/>
    <lineage>
        <taxon>Bacteria</taxon>
        <taxon>Pseudomonadati</taxon>
        <taxon>Pseudomonadota</taxon>
        <taxon>Alphaproteobacteria</taxon>
        <taxon>Rhodobacterales</taxon>
        <taxon>Roseobacteraceae</taxon>
        <taxon>Jannaschia</taxon>
    </lineage>
</organism>